<dbReference type="PANTHER" id="PTHR30408">
    <property type="entry name" value="TYPE-1 RESTRICTION ENZYME ECOKI SPECIFICITY PROTEIN"/>
    <property type="match status" value="1"/>
</dbReference>
<gene>
    <name evidence="5" type="ORF">LNO68_00555</name>
</gene>
<dbReference type="Pfam" id="PF01420">
    <property type="entry name" value="Methylase_S"/>
    <property type="match status" value="1"/>
</dbReference>
<keyword evidence="5" id="KW-0378">Hydrolase</keyword>
<evidence type="ECO:0000256" key="3">
    <source>
        <dbReference type="ARBA" id="ARBA00023125"/>
    </source>
</evidence>
<dbReference type="EMBL" id="JAJHZM010000001">
    <property type="protein sequence ID" value="MDC4181683.1"/>
    <property type="molecule type" value="Genomic_DNA"/>
</dbReference>
<protein>
    <submittedName>
        <fullName evidence="5">Restriction endonuclease subunit S</fullName>
        <ecNumber evidence="5">3.1.21.-</ecNumber>
    </submittedName>
</protein>
<dbReference type="GO" id="GO:0004519">
    <property type="term" value="F:endonuclease activity"/>
    <property type="evidence" value="ECO:0007669"/>
    <property type="project" value="UniProtKB-KW"/>
</dbReference>
<evidence type="ECO:0000256" key="2">
    <source>
        <dbReference type="ARBA" id="ARBA00022747"/>
    </source>
</evidence>
<dbReference type="Proteomes" id="UP001220940">
    <property type="component" value="Unassembled WGS sequence"/>
</dbReference>
<keyword evidence="2" id="KW-0680">Restriction system</keyword>
<proteinExistence type="inferred from homology"/>
<reference evidence="5" key="1">
    <citation type="submission" date="2021-11" db="EMBL/GenBank/DDBJ databases">
        <title>Description of Mycoplasma bradburyaesp. nov.from sea birds: a tribute to a great mycoplasmologist.</title>
        <authorList>
            <person name="Ramirez A.S."/>
            <person name="Poveda C."/>
            <person name="Suarez-Perez A."/>
            <person name="Rosales R.S."/>
            <person name="Dijkman R."/>
            <person name="Feberwee A."/>
            <person name="Spergser J."/>
            <person name="Szostak M.P."/>
            <person name="Ressel L."/>
            <person name="Calabuig P."/>
            <person name="Catania S."/>
            <person name="Gobbo F."/>
            <person name="Timofte D."/>
            <person name="Poveda J.B."/>
        </authorList>
    </citation>
    <scope>NUCLEOTIDE SEQUENCE [LARGE SCALE GENOMIC DNA]</scope>
    <source>
        <strain evidence="5">T158</strain>
    </source>
</reference>
<dbReference type="CDD" id="cd17273">
    <property type="entry name" value="RMtype1_S_EcoJA69PI-TRD1-CR1_like"/>
    <property type="match status" value="1"/>
</dbReference>
<keyword evidence="5" id="KW-0540">Nuclease</keyword>
<dbReference type="RefSeq" id="WP_255034418.1">
    <property type="nucleotide sequence ID" value="NZ_CP101414.1"/>
</dbReference>
<dbReference type="Gene3D" id="3.90.220.20">
    <property type="entry name" value="DNA methylase specificity domains"/>
    <property type="match status" value="1"/>
</dbReference>
<keyword evidence="5" id="KW-0255">Endonuclease</keyword>
<sequence length="155" mass="17366">MKWVKKRLGDICKIVGGGTPSTQNKDYYKDGTIPWITPKDLSINKSKYIQRGQRNITEKGLKSCSAKIIPKGSILFSSRAPIGYIAITKNNLSTNQGFKNLIPNNNISNIFLYYCLFFNKNKIILSASGTTFKEISGAEIANITIQKFLLIKKIK</sequence>
<dbReference type="GO" id="GO:0016787">
    <property type="term" value="F:hydrolase activity"/>
    <property type="evidence" value="ECO:0007669"/>
    <property type="project" value="UniProtKB-KW"/>
</dbReference>
<dbReference type="PANTHER" id="PTHR30408:SF13">
    <property type="entry name" value="TYPE I RESTRICTION ENZYME HINDI SPECIFICITY SUBUNIT"/>
    <property type="match status" value="1"/>
</dbReference>
<keyword evidence="3" id="KW-0238">DNA-binding</keyword>
<evidence type="ECO:0000313" key="5">
    <source>
        <dbReference type="EMBL" id="MDC4181683.1"/>
    </source>
</evidence>
<keyword evidence="6" id="KW-1185">Reference proteome</keyword>
<name>A0ABT5GA50_9MOLU</name>
<comment type="similarity">
    <text evidence="1">Belongs to the type-I restriction system S methylase family.</text>
</comment>
<organism evidence="5 6">
    <name type="scientific">Mycoplasma bradburyae</name>
    <dbReference type="NCBI Taxonomy" id="2963128"/>
    <lineage>
        <taxon>Bacteria</taxon>
        <taxon>Bacillati</taxon>
        <taxon>Mycoplasmatota</taxon>
        <taxon>Mollicutes</taxon>
        <taxon>Mycoplasmataceae</taxon>
        <taxon>Mycoplasma</taxon>
    </lineage>
</organism>
<comment type="caution">
    <text evidence="5">The sequence shown here is derived from an EMBL/GenBank/DDBJ whole genome shotgun (WGS) entry which is preliminary data.</text>
</comment>
<dbReference type="EC" id="3.1.21.-" evidence="5"/>
<accession>A0ABT5GA50</accession>
<dbReference type="InterPro" id="IPR052021">
    <property type="entry name" value="Type-I_RS_S_subunit"/>
</dbReference>
<evidence type="ECO:0000256" key="1">
    <source>
        <dbReference type="ARBA" id="ARBA00010923"/>
    </source>
</evidence>
<dbReference type="SUPFAM" id="SSF116734">
    <property type="entry name" value="DNA methylase specificity domain"/>
    <property type="match status" value="1"/>
</dbReference>
<evidence type="ECO:0000313" key="6">
    <source>
        <dbReference type="Proteomes" id="UP001220940"/>
    </source>
</evidence>
<dbReference type="InterPro" id="IPR000055">
    <property type="entry name" value="Restrct_endonuc_typeI_TRD"/>
</dbReference>
<dbReference type="InterPro" id="IPR044946">
    <property type="entry name" value="Restrct_endonuc_typeI_TRD_sf"/>
</dbReference>
<evidence type="ECO:0000259" key="4">
    <source>
        <dbReference type="Pfam" id="PF01420"/>
    </source>
</evidence>
<feature type="domain" description="Type I restriction modification DNA specificity" evidence="4">
    <location>
        <begin position="2"/>
        <end position="146"/>
    </location>
</feature>